<reference evidence="2" key="1">
    <citation type="journal article" date="2007" name="PLoS ONE">
        <title>Complete mitochondrial genome sequence of three tetrahymena species reveals mutation hot spots and accelerated nonsynonymous substitutions in Ymf genes.</title>
        <authorList>
            <person name="Moradian M.M."/>
            <person name="Beglaryan D."/>
            <person name="Skozylas J.M."/>
            <person name="Kerikorian V."/>
        </authorList>
    </citation>
    <scope>NUCLEOTIDE SEQUENCE</scope>
    <source>
        <strain evidence="2">MP75</strain>
    </source>
</reference>
<sequence>MIRFLNKYKLITSLIFVPTLVFYPITGGQPVGYGHWGVDIWPRLVILLLLYVLIYHYLYKILWRRIENSIQKYFHLIIDKLGGFHIDSSFLVYYLEDLTLYIEYICYHYYLYFLYIM</sequence>
<dbReference type="EMBL" id="DQ927303">
    <property type="protein sequence ID" value="ABI51651.1"/>
    <property type="molecule type" value="Genomic_DNA"/>
</dbReference>
<organism evidence="2">
    <name type="scientific">Tetrahymena malaccensis</name>
    <dbReference type="NCBI Taxonomy" id="5901"/>
    <lineage>
        <taxon>Eukaryota</taxon>
        <taxon>Sar</taxon>
        <taxon>Alveolata</taxon>
        <taxon>Ciliophora</taxon>
        <taxon>Intramacronucleata</taxon>
        <taxon>Oligohymenophorea</taxon>
        <taxon>Hymenostomatida</taxon>
        <taxon>Tetrahymenina</taxon>
        <taxon>Tetrahymenidae</taxon>
        <taxon>Tetrahymena</taxon>
    </lineage>
</organism>
<dbReference type="GeneID" id="4271398"/>
<dbReference type="RefSeq" id="YP_740742.1">
    <property type="nucleotide sequence ID" value="NC_008337.1"/>
</dbReference>
<keyword evidence="1" id="KW-1133">Transmembrane helix</keyword>
<keyword evidence="1" id="KW-0812">Transmembrane</keyword>
<geneLocation type="mitochondrion" evidence="2"/>
<feature type="transmembrane region" description="Helical" evidence="1">
    <location>
        <begin position="40"/>
        <end position="59"/>
    </location>
</feature>
<name>Q09FA0_TETMA</name>
<evidence type="ECO:0000256" key="1">
    <source>
        <dbReference type="SAM" id="Phobius"/>
    </source>
</evidence>
<keyword evidence="2" id="KW-0496">Mitochondrion</keyword>
<accession>Q09FA0</accession>
<protein>
    <submittedName>
        <fullName evidence="2">Ymf72</fullName>
    </submittedName>
</protein>
<evidence type="ECO:0000313" key="2">
    <source>
        <dbReference type="EMBL" id="ABI51651.1"/>
    </source>
</evidence>
<dbReference type="AlphaFoldDB" id="Q09FA0"/>
<proteinExistence type="predicted"/>
<keyword evidence="1" id="KW-0472">Membrane</keyword>
<gene>
    <name evidence="2" type="primary">ymf72</name>
</gene>